<sequence>MLMEYYFRSDHLTTTWEDARAEIQHRSAYRALDDGAEVAFQQYMQKLQKKMESLTKTRKAVEASGTFRRLTRHATEEEQEEFEEKLQEKAQAQSQPERVIHPATTG</sequence>
<dbReference type="Proteomes" id="UP000285060">
    <property type="component" value="Unassembled WGS sequence"/>
</dbReference>
<dbReference type="EMBL" id="QUSY01000405">
    <property type="protein sequence ID" value="RHY29699.1"/>
    <property type="molecule type" value="Genomic_DNA"/>
</dbReference>
<evidence type="ECO:0000313" key="2">
    <source>
        <dbReference type="EMBL" id="RHY29699.1"/>
    </source>
</evidence>
<accession>A0A418AVV5</accession>
<gene>
    <name evidence="2" type="ORF">DYB32_004943</name>
</gene>
<feature type="region of interest" description="Disordered" evidence="1">
    <location>
        <begin position="61"/>
        <end position="106"/>
    </location>
</feature>
<evidence type="ECO:0000256" key="1">
    <source>
        <dbReference type="SAM" id="MobiDB-lite"/>
    </source>
</evidence>
<proteinExistence type="predicted"/>
<dbReference type="AlphaFoldDB" id="A0A418AVV5"/>
<organism evidence="2 3">
    <name type="scientific">Aphanomyces invadans</name>
    <dbReference type="NCBI Taxonomy" id="157072"/>
    <lineage>
        <taxon>Eukaryota</taxon>
        <taxon>Sar</taxon>
        <taxon>Stramenopiles</taxon>
        <taxon>Oomycota</taxon>
        <taxon>Saprolegniomycetes</taxon>
        <taxon>Saprolegniales</taxon>
        <taxon>Verrucalvaceae</taxon>
        <taxon>Aphanomyces</taxon>
    </lineage>
</organism>
<dbReference type="Gene3D" id="1.10.10.440">
    <property type="entry name" value="FF domain"/>
    <property type="match status" value="1"/>
</dbReference>
<evidence type="ECO:0008006" key="4">
    <source>
        <dbReference type="Google" id="ProtNLM"/>
    </source>
</evidence>
<reference evidence="2 3" key="1">
    <citation type="submission" date="2018-08" db="EMBL/GenBank/DDBJ databases">
        <title>Aphanomyces genome sequencing and annotation.</title>
        <authorList>
            <person name="Minardi D."/>
            <person name="Oidtmann B."/>
            <person name="Van Der Giezen M."/>
            <person name="Studholme D.J."/>
        </authorList>
    </citation>
    <scope>NUCLEOTIDE SEQUENCE [LARGE SCALE GENOMIC DNA]</scope>
    <source>
        <strain evidence="2 3">NJM0002</strain>
    </source>
</reference>
<keyword evidence="3" id="KW-1185">Reference proteome</keyword>
<dbReference type="VEuPathDB" id="FungiDB:H310_02417"/>
<protein>
    <recommendedName>
        <fullName evidence="4">FF domain-containing protein</fullName>
    </recommendedName>
</protein>
<dbReference type="InterPro" id="IPR036517">
    <property type="entry name" value="FF_domain_sf"/>
</dbReference>
<comment type="caution">
    <text evidence="2">The sequence shown here is derived from an EMBL/GenBank/DDBJ whole genome shotgun (WGS) entry which is preliminary data.</text>
</comment>
<name>A0A418AVV5_9STRA</name>
<evidence type="ECO:0000313" key="3">
    <source>
        <dbReference type="Proteomes" id="UP000285060"/>
    </source>
</evidence>